<dbReference type="PANTHER" id="PTHR12839:SF7">
    <property type="entry name" value="REGULATOR OF NONSENSE TRANSCRIPTS 2"/>
    <property type="match status" value="1"/>
</dbReference>
<feature type="compositionally biased region" description="Polar residues" evidence="3">
    <location>
        <begin position="649"/>
        <end position="659"/>
    </location>
</feature>
<dbReference type="Proteomes" id="UP000054560">
    <property type="component" value="Unassembled WGS sequence"/>
</dbReference>
<evidence type="ECO:0000256" key="1">
    <source>
        <dbReference type="ARBA" id="ARBA00004496"/>
    </source>
</evidence>
<dbReference type="Pfam" id="PF04050">
    <property type="entry name" value="Upf2"/>
    <property type="match status" value="1"/>
</dbReference>
<keyword evidence="2" id="KW-0963">Cytoplasm</keyword>
<dbReference type="EMBL" id="KQ241774">
    <property type="protein sequence ID" value="KNC84294.1"/>
    <property type="molecule type" value="Genomic_DNA"/>
</dbReference>
<evidence type="ECO:0000256" key="3">
    <source>
        <dbReference type="SAM" id="MobiDB-lite"/>
    </source>
</evidence>
<feature type="compositionally biased region" description="Basic and acidic residues" evidence="3">
    <location>
        <begin position="535"/>
        <end position="545"/>
    </location>
</feature>
<dbReference type="InterPro" id="IPR003890">
    <property type="entry name" value="MIF4G-like_typ-3"/>
</dbReference>
<dbReference type="GO" id="GO:0000184">
    <property type="term" value="P:nuclear-transcribed mRNA catabolic process, nonsense-mediated decay"/>
    <property type="evidence" value="ECO:0007669"/>
    <property type="project" value="InterPro"/>
</dbReference>
<reference evidence="5 6" key="1">
    <citation type="submission" date="2011-02" db="EMBL/GenBank/DDBJ databases">
        <title>The Genome Sequence of Sphaeroforma arctica JP610.</title>
        <authorList>
            <consortium name="The Broad Institute Genome Sequencing Platform"/>
            <person name="Russ C."/>
            <person name="Cuomo C."/>
            <person name="Young S.K."/>
            <person name="Zeng Q."/>
            <person name="Gargeya S."/>
            <person name="Alvarado L."/>
            <person name="Berlin A."/>
            <person name="Chapman S.B."/>
            <person name="Chen Z."/>
            <person name="Freedman E."/>
            <person name="Gellesch M."/>
            <person name="Goldberg J."/>
            <person name="Griggs A."/>
            <person name="Gujja S."/>
            <person name="Heilman E."/>
            <person name="Heiman D."/>
            <person name="Howarth C."/>
            <person name="Mehta T."/>
            <person name="Neiman D."/>
            <person name="Pearson M."/>
            <person name="Roberts A."/>
            <person name="Saif S."/>
            <person name="Shea T."/>
            <person name="Shenoy N."/>
            <person name="Sisk P."/>
            <person name="Stolte C."/>
            <person name="Sykes S."/>
            <person name="White J."/>
            <person name="Yandava C."/>
            <person name="Burger G."/>
            <person name="Gray M.W."/>
            <person name="Holland P.W.H."/>
            <person name="King N."/>
            <person name="Lang F.B.F."/>
            <person name="Roger A.J."/>
            <person name="Ruiz-Trillo I."/>
            <person name="Haas B."/>
            <person name="Nusbaum C."/>
            <person name="Birren B."/>
        </authorList>
    </citation>
    <scope>NUCLEOTIDE SEQUENCE [LARGE SCALE GENOMIC DNA]</scope>
    <source>
        <strain evidence="5 6">JP610</strain>
    </source>
</reference>
<feature type="compositionally biased region" description="Low complexity" evidence="3">
    <location>
        <begin position="440"/>
        <end position="459"/>
    </location>
</feature>
<feature type="domain" description="MIF4G" evidence="4">
    <location>
        <begin position="142"/>
        <end position="352"/>
    </location>
</feature>
<organism evidence="5 6">
    <name type="scientific">Sphaeroforma arctica JP610</name>
    <dbReference type="NCBI Taxonomy" id="667725"/>
    <lineage>
        <taxon>Eukaryota</taxon>
        <taxon>Ichthyosporea</taxon>
        <taxon>Ichthyophonida</taxon>
        <taxon>Sphaeroforma</taxon>
    </lineage>
</organism>
<name>A0A0L0G5R4_9EUKA</name>
<dbReference type="GO" id="GO:0003723">
    <property type="term" value="F:RNA binding"/>
    <property type="evidence" value="ECO:0007669"/>
    <property type="project" value="InterPro"/>
</dbReference>
<dbReference type="GeneID" id="25903999"/>
<dbReference type="InterPro" id="IPR016024">
    <property type="entry name" value="ARM-type_fold"/>
</dbReference>
<keyword evidence="6" id="KW-1185">Reference proteome</keyword>
<feature type="region of interest" description="Disordered" evidence="3">
    <location>
        <begin position="384"/>
        <end position="566"/>
    </location>
</feature>
<dbReference type="Pfam" id="PF02854">
    <property type="entry name" value="MIF4G"/>
    <property type="match status" value="2"/>
</dbReference>
<dbReference type="RefSeq" id="XP_014158196.1">
    <property type="nucleotide sequence ID" value="XM_014302721.1"/>
</dbReference>
<protein>
    <recommendedName>
        <fullName evidence="4">MIF4G domain-containing protein</fullName>
    </recommendedName>
</protein>
<feature type="compositionally biased region" description="Polar residues" evidence="3">
    <location>
        <begin position="614"/>
        <end position="632"/>
    </location>
</feature>
<feature type="compositionally biased region" description="Acidic residues" evidence="3">
    <location>
        <begin position="460"/>
        <end position="488"/>
    </location>
</feature>
<feature type="compositionally biased region" description="Polar residues" evidence="3">
    <location>
        <begin position="401"/>
        <end position="423"/>
    </location>
</feature>
<dbReference type="eggNOG" id="KOG2051">
    <property type="taxonomic scope" value="Eukaryota"/>
</dbReference>
<dbReference type="STRING" id="667725.A0A0L0G5R4"/>
<comment type="subcellular location">
    <subcellularLocation>
        <location evidence="1">Cytoplasm</location>
    </subcellularLocation>
</comment>
<feature type="region of interest" description="Disordered" evidence="3">
    <location>
        <begin position="757"/>
        <end position="816"/>
    </location>
</feature>
<evidence type="ECO:0000259" key="4">
    <source>
        <dbReference type="SMART" id="SM00543"/>
    </source>
</evidence>
<feature type="compositionally biased region" description="Basic and acidic residues" evidence="3">
    <location>
        <begin position="384"/>
        <end position="400"/>
    </location>
</feature>
<evidence type="ECO:0000313" key="5">
    <source>
        <dbReference type="EMBL" id="KNC84294.1"/>
    </source>
</evidence>
<accession>A0A0L0G5R4</accession>
<dbReference type="Gene3D" id="4.10.80.160">
    <property type="match status" value="1"/>
</dbReference>
<evidence type="ECO:0000256" key="2">
    <source>
        <dbReference type="ARBA" id="ARBA00022490"/>
    </source>
</evidence>
<sequence length="816" mass="91600">MPDLIGYVTEPLEREFRWQQAKSKKQVNLDFRTRVIRYFAELTKFGVYKKQNALNVLQRLVADFVGFNIDLACVFLEHCGVFLYRSGESHARTAKYLEIMMRKRAAQRMDAQHVSAIENAFYICNPPPSTRKVRKDRPSVQLYIRHLLYTKLNKSTCIYVTKQIRKLPWGNPEVRNYAIKCLSKPWKCKHGSVRQLAAVVDGLDVYQEGVAMRVVDATVEHIRLGLEVNRLDWNRMRLSTIHYFGELYVYQMVSTSLLQDTLYTCLLFGHDLYSNPNAPSQSPLDPPGNYFRVRLVCALLDVVGLYLTGSNTKKKLEFFLMFFQRYSLGKQLPLPVEVDFLIQDIFDTLAPKAKLYSTWVEANEAILTLQNQLVGDALQKQREDFEKKNPTTQTHTKDSGESTNATTAATQSPAADTQVSDAHTPSVVVQKAPQDAETASISGSQLSQSTSLRSLGGSEAESDLSDNDNDNEAASELDENGEAYDDNDTYGGSEAETRGDRNGNPESDAESESELDEKKQQPSDKDECDSDSDNDSDRTTAHDSDDGGFNSVRLRKAPQPHEPDEFDLMFIDEFSKFASDQNVARRNEAKTSVLDIPIPISVKKVTLAKADQMGTLSASAADAQRNSGTNSEMTDEWPTLGGGDEDINRTQTPQQAQSQVHHEDTAIARALAPTSTVAVKAHYGAEGMVRKPSPGGSGIKFALMTKKGNKPQLKDIDVPMDSTFALNIKKKQEEELAEQRELKRFVLDYEERAEEMEAQEALQEQRAATWKAAQQAKKPPTMENRQSEREDITSKFTSIAMGPRRHPPADNSKRNR</sequence>
<dbReference type="InterPro" id="IPR007193">
    <property type="entry name" value="Upf2/Nmd2_C"/>
</dbReference>
<dbReference type="AlphaFoldDB" id="A0A0L0G5R4"/>
<gene>
    <name evidence="5" type="ORF">SARC_03495</name>
</gene>
<dbReference type="GO" id="GO:0035145">
    <property type="term" value="C:exon-exon junction complex"/>
    <property type="evidence" value="ECO:0007669"/>
    <property type="project" value="TreeGrafter"/>
</dbReference>
<dbReference type="OrthoDB" id="27832at2759"/>
<dbReference type="Gene3D" id="1.25.40.180">
    <property type="match status" value="2"/>
</dbReference>
<evidence type="ECO:0000313" key="6">
    <source>
        <dbReference type="Proteomes" id="UP000054560"/>
    </source>
</evidence>
<proteinExistence type="predicted"/>
<feature type="compositionally biased region" description="Basic and acidic residues" evidence="3">
    <location>
        <begin position="807"/>
        <end position="816"/>
    </location>
</feature>
<dbReference type="SUPFAM" id="SSF48371">
    <property type="entry name" value="ARM repeat"/>
    <property type="match status" value="2"/>
</dbReference>
<dbReference type="PANTHER" id="PTHR12839">
    <property type="entry name" value="NONSENSE-MEDIATED MRNA DECAY PROTEIN 2 UP-FRAMESHIFT SUPPRESSOR 2"/>
    <property type="match status" value="1"/>
</dbReference>
<dbReference type="GO" id="GO:0005737">
    <property type="term" value="C:cytoplasm"/>
    <property type="evidence" value="ECO:0007669"/>
    <property type="project" value="UniProtKB-SubCell"/>
</dbReference>
<feature type="compositionally biased region" description="Low complexity" evidence="3">
    <location>
        <begin position="759"/>
        <end position="778"/>
    </location>
</feature>
<feature type="region of interest" description="Disordered" evidence="3">
    <location>
        <begin position="614"/>
        <end position="663"/>
    </location>
</feature>
<dbReference type="SMART" id="SM00543">
    <property type="entry name" value="MIF4G"/>
    <property type="match status" value="1"/>
</dbReference>
<feature type="compositionally biased region" description="Basic and acidic residues" evidence="3">
    <location>
        <begin position="516"/>
        <end position="525"/>
    </location>
</feature>
<dbReference type="InterPro" id="IPR039762">
    <property type="entry name" value="Nmd2/UPF2"/>
</dbReference>